<dbReference type="PANTHER" id="PTHR43179:SF12">
    <property type="entry name" value="GALACTOFURANOSYLTRANSFERASE GLFT2"/>
    <property type="match status" value="1"/>
</dbReference>
<dbReference type="GO" id="GO:0016740">
    <property type="term" value="F:transferase activity"/>
    <property type="evidence" value="ECO:0007669"/>
    <property type="project" value="UniProtKB-KW"/>
</dbReference>
<name>A0ABM6FGG9_9BURK</name>
<evidence type="ECO:0000256" key="2">
    <source>
        <dbReference type="ARBA" id="ARBA00022676"/>
    </source>
</evidence>
<gene>
    <name evidence="5" type="ORF">BKK80_34155</name>
</gene>
<dbReference type="EMBL" id="CP017755">
    <property type="protein sequence ID" value="AOZ11063.1"/>
    <property type="molecule type" value="Genomic_DNA"/>
</dbReference>
<protein>
    <submittedName>
        <fullName evidence="5">Glycosyl transferase</fullName>
    </submittedName>
</protein>
<evidence type="ECO:0000313" key="5">
    <source>
        <dbReference type="EMBL" id="AOZ11063.1"/>
    </source>
</evidence>
<proteinExistence type="inferred from homology"/>
<keyword evidence="3 5" id="KW-0808">Transferase</keyword>
<dbReference type="PANTHER" id="PTHR43179">
    <property type="entry name" value="RHAMNOSYLTRANSFERASE WBBL"/>
    <property type="match status" value="1"/>
</dbReference>
<evidence type="ECO:0000259" key="4">
    <source>
        <dbReference type="Pfam" id="PF00535"/>
    </source>
</evidence>
<keyword evidence="2" id="KW-0328">Glycosyltransferase</keyword>
<dbReference type="Pfam" id="PF00535">
    <property type="entry name" value="Glycos_transf_2"/>
    <property type="match status" value="1"/>
</dbReference>
<evidence type="ECO:0000256" key="1">
    <source>
        <dbReference type="ARBA" id="ARBA00006739"/>
    </source>
</evidence>
<dbReference type="InterPro" id="IPR001173">
    <property type="entry name" value="Glyco_trans_2-like"/>
</dbReference>
<keyword evidence="6" id="KW-1185">Reference proteome</keyword>
<evidence type="ECO:0000313" key="6">
    <source>
        <dbReference type="Proteomes" id="UP000177515"/>
    </source>
</evidence>
<organism evidence="5 6">
    <name type="scientific">Cupriavidus malaysiensis</name>
    <dbReference type="NCBI Taxonomy" id="367825"/>
    <lineage>
        <taxon>Bacteria</taxon>
        <taxon>Pseudomonadati</taxon>
        <taxon>Pseudomonadota</taxon>
        <taxon>Betaproteobacteria</taxon>
        <taxon>Burkholderiales</taxon>
        <taxon>Burkholderiaceae</taxon>
        <taxon>Cupriavidus</taxon>
    </lineage>
</organism>
<dbReference type="SUPFAM" id="SSF53448">
    <property type="entry name" value="Nucleotide-diphospho-sugar transferases"/>
    <property type="match status" value="1"/>
</dbReference>
<feature type="domain" description="Glycosyltransferase 2-like" evidence="4">
    <location>
        <begin position="2"/>
        <end position="157"/>
    </location>
</feature>
<comment type="similarity">
    <text evidence="1">Belongs to the glycosyltransferase 2 family.</text>
</comment>
<dbReference type="Gene3D" id="3.90.550.10">
    <property type="entry name" value="Spore Coat Polysaccharide Biosynthesis Protein SpsA, Chain A"/>
    <property type="match status" value="1"/>
</dbReference>
<sequence length="279" mass="30608">MSVVVLTHNRCDALRHTLRQLTELPERPPIVVVDNASSDATVAMLAADFPQVSLLRAPANLGAAGRNLGAAAACTPYVAFCDDDTWWHPGSLALSVALLERHPTIGALSARVLVGPECRDDPTCVRMGCSPLSSVGLPGRAILGLMAGATVFRREAFQQAHGYHPRFFIGSEESLLSLDLAVLGWTMVYVPELVVHHHPSPLRESERRHQLTLRNAIWCAWLRLPAFQAASASLHGLPELWRQGGWAACRDLLRGVPWVLRERRVVPPRVLAMQQLVAR</sequence>
<dbReference type="InterPro" id="IPR029044">
    <property type="entry name" value="Nucleotide-diphossugar_trans"/>
</dbReference>
<evidence type="ECO:0000256" key="3">
    <source>
        <dbReference type="ARBA" id="ARBA00022679"/>
    </source>
</evidence>
<accession>A0ABM6FGG9</accession>
<dbReference type="Proteomes" id="UP000177515">
    <property type="component" value="Chromosome 2"/>
</dbReference>
<reference evidence="5 6" key="1">
    <citation type="submission" date="2016-10" db="EMBL/GenBank/DDBJ databases">
        <title>Complete genome sequences of three Cupriavidus strains isolated from various Malaysian environments.</title>
        <authorList>
            <person name="Abdullah A.A.-A."/>
            <person name="Shafie N.A.H."/>
            <person name="Lau N.S."/>
        </authorList>
    </citation>
    <scope>NUCLEOTIDE SEQUENCE [LARGE SCALE GENOMIC DNA]</scope>
    <source>
        <strain evidence="5 6">USMAA1020</strain>
    </source>
</reference>